<evidence type="ECO:0000313" key="2">
    <source>
        <dbReference type="Proteomes" id="UP000065807"/>
    </source>
</evidence>
<dbReference type="AlphaFoldDB" id="A0A0K2SI22"/>
<sequence>MRINKDHLYHGAALTQIAEHPEFTAINAFKIEGVACRSAFKVNDDIGAYLKYATKPTRPFGEYVFTFHASHLRELGELVKRVSSVFLVLVCVKDREICSFHYRDFKRLVERRRVAKGSDEEQYTLLVAAPKGRSLRVYVNAPGQRRMILGDEILIPRSAFPNVLFRRERTAQQAYSADAVGS</sequence>
<keyword evidence="2" id="KW-1185">Reference proteome</keyword>
<dbReference type="KEGG" id="lpil:LIP_0896"/>
<name>A0A0K2SI22_LIMPI</name>
<dbReference type="EMBL" id="AP014924">
    <property type="protein sequence ID" value="BAS26753.1"/>
    <property type="molecule type" value="Genomic_DNA"/>
</dbReference>
<reference evidence="2" key="2">
    <citation type="journal article" date="2016" name="Int. J. Syst. Evol. Microbiol.">
        <title>Complete genome sequence and cell structure of Limnochorda pilosa, a Gram-negative spore-former within the phylum Firmicutes.</title>
        <authorList>
            <person name="Watanabe M."/>
            <person name="Kojima H."/>
            <person name="Fukui M."/>
        </authorList>
    </citation>
    <scope>NUCLEOTIDE SEQUENCE [LARGE SCALE GENOMIC DNA]</scope>
    <source>
        <strain evidence="2">HC45</strain>
    </source>
</reference>
<protein>
    <submittedName>
        <fullName evidence="1">Uncharacterized protein</fullName>
    </submittedName>
</protein>
<dbReference type="RefSeq" id="WP_144440317.1">
    <property type="nucleotide sequence ID" value="NZ_AP014924.1"/>
</dbReference>
<proteinExistence type="predicted"/>
<evidence type="ECO:0000313" key="1">
    <source>
        <dbReference type="EMBL" id="BAS26753.1"/>
    </source>
</evidence>
<dbReference type="STRING" id="1555112.LIP_0896"/>
<dbReference type="Proteomes" id="UP000065807">
    <property type="component" value="Chromosome"/>
</dbReference>
<dbReference type="OrthoDB" id="2988617at2"/>
<accession>A0A0K2SI22</accession>
<reference evidence="2" key="1">
    <citation type="submission" date="2015-07" db="EMBL/GenBank/DDBJ databases">
        <title>Complete genome sequence and phylogenetic analysis of Limnochorda pilosa.</title>
        <authorList>
            <person name="Watanabe M."/>
            <person name="Kojima H."/>
            <person name="Fukui M."/>
        </authorList>
    </citation>
    <scope>NUCLEOTIDE SEQUENCE [LARGE SCALE GENOMIC DNA]</scope>
    <source>
        <strain evidence="2">HC45</strain>
    </source>
</reference>
<gene>
    <name evidence="1" type="ORF">LIP_0896</name>
</gene>
<organism evidence="1 2">
    <name type="scientific">Limnochorda pilosa</name>
    <dbReference type="NCBI Taxonomy" id="1555112"/>
    <lineage>
        <taxon>Bacteria</taxon>
        <taxon>Bacillati</taxon>
        <taxon>Bacillota</taxon>
        <taxon>Limnochordia</taxon>
        <taxon>Limnochordales</taxon>
        <taxon>Limnochordaceae</taxon>
        <taxon>Limnochorda</taxon>
    </lineage>
</organism>